<accession>A0A2U8I2T1</accession>
<feature type="binding site" evidence="8">
    <location>
        <begin position="12"/>
        <end position="17"/>
    </location>
    <ligand>
        <name>ATP</name>
        <dbReference type="ChEBI" id="CHEBI:30616"/>
    </ligand>
</feature>
<dbReference type="AlphaFoldDB" id="A0A2U8I2T1"/>
<dbReference type="GO" id="GO:0004140">
    <property type="term" value="F:dephospho-CoA kinase activity"/>
    <property type="evidence" value="ECO:0007669"/>
    <property type="project" value="UniProtKB-UniRule"/>
</dbReference>
<dbReference type="HAMAP" id="MF_00376">
    <property type="entry name" value="Dephospho_CoA_kinase"/>
    <property type="match status" value="1"/>
</dbReference>
<evidence type="ECO:0000256" key="5">
    <source>
        <dbReference type="ARBA" id="ARBA00022777"/>
    </source>
</evidence>
<evidence type="ECO:0000256" key="7">
    <source>
        <dbReference type="ARBA" id="ARBA00022993"/>
    </source>
</evidence>
<keyword evidence="7 8" id="KW-0173">Coenzyme A biosynthesis</keyword>
<dbReference type="UniPathway" id="UPA00241">
    <property type="reaction ID" value="UER00356"/>
</dbReference>
<sequence>MTYIVALTGGICSGKSTVANVFARLGVPLVDADIIARQVVESGTTALSKIVARYGYHILLSDGSLNRAVLRQKIFSEQREKKWLNSLLHPLIRQETELRIASAKGPYVLWVVPLFVENGLCGKANRMLLVDVTPEIQLARAIVRDGITYQQAEQILASQASREQRLACADDVVDNSGEPATIIQSVTFLHKQYLELAAVFQ</sequence>
<keyword evidence="5 8" id="KW-0418">Kinase</keyword>
<dbReference type="RefSeq" id="WP_072549974.1">
    <property type="nucleotide sequence ID" value="NZ_CP021659.1"/>
</dbReference>
<evidence type="ECO:0000313" key="10">
    <source>
        <dbReference type="EMBL" id="AWK13411.1"/>
    </source>
</evidence>
<evidence type="ECO:0000256" key="2">
    <source>
        <dbReference type="ARBA" id="ARBA00022490"/>
    </source>
</evidence>
<evidence type="ECO:0000256" key="6">
    <source>
        <dbReference type="ARBA" id="ARBA00022840"/>
    </source>
</evidence>
<dbReference type="CDD" id="cd02022">
    <property type="entry name" value="DPCK"/>
    <property type="match status" value="1"/>
</dbReference>
<dbReference type="PROSITE" id="PS51219">
    <property type="entry name" value="DPCK"/>
    <property type="match status" value="1"/>
</dbReference>
<keyword evidence="3 8" id="KW-0808">Transferase</keyword>
<dbReference type="PANTHER" id="PTHR10695">
    <property type="entry name" value="DEPHOSPHO-COA KINASE-RELATED"/>
    <property type="match status" value="1"/>
</dbReference>
<keyword evidence="11" id="KW-1185">Reference proteome</keyword>
<dbReference type="FunFam" id="3.40.50.300:FF:000518">
    <property type="entry name" value="Dephospho-CoA kinase"/>
    <property type="match status" value="1"/>
</dbReference>
<evidence type="ECO:0000256" key="3">
    <source>
        <dbReference type="ARBA" id="ARBA00022679"/>
    </source>
</evidence>
<evidence type="ECO:0000313" key="11">
    <source>
        <dbReference type="Proteomes" id="UP000261875"/>
    </source>
</evidence>
<protein>
    <recommendedName>
        <fullName evidence="8 9">Dephospho-CoA kinase</fullName>
        <ecNumber evidence="8 9">2.7.1.24</ecNumber>
    </recommendedName>
    <alternativeName>
        <fullName evidence="8">Dephosphocoenzyme A kinase</fullName>
    </alternativeName>
</protein>
<keyword evidence="2 8" id="KW-0963">Cytoplasm</keyword>
<dbReference type="Pfam" id="PF01121">
    <property type="entry name" value="CoaE"/>
    <property type="match status" value="1"/>
</dbReference>
<proteinExistence type="inferred from homology"/>
<dbReference type="InterPro" id="IPR001977">
    <property type="entry name" value="Depp_CoAkinase"/>
</dbReference>
<dbReference type="Proteomes" id="UP000261875">
    <property type="component" value="Chromosome"/>
</dbReference>
<keyword evidence="4 8" id="KW-0547">Nucleotide-binding</keyword>
<comment type="catalytic activity">
    <reaction evidence="8">
        <text>3'-dephospho-CoA + ATP = ADP + CoA + H(+)</text>
        <dbReference type="Rhea" id="RHEA:18245"/>
        <dbReference type="ChEBI" id="CHEBI:15378"/>
        <dbReference type="ChEBI" id="CHEBI:30616"/>
        <dbReference type="ChEBI" id="CHEBI:57287"/>
        <dbReference type="ChEBI" id="CHEBI:57328"/>
        <dbReference type="ChEBI" id="CHEBI:456216"/>
        <dbReference type="EC" id="2.7.1.24"/>
    </reaction>
</comment>
<dbReference type="GO" id="GO:0005737">
    <property type="term" value="C:cytoplasm"/>
    <property type="evidence" value="ECO:0007669"/>
    <property type="project" value="UniProtKB-SubCell"/>
</dbReference>
<reference evidence="10 11" key="1">
    <citation type="submission" date="2017-05" db="EMBL/GenBank/DDBJ databases">
        <title>Genome sequence of Candidatus Fukatsuia symbiotica and Candidatus Hamiltonella defensa from Acyrthosiphon pisum strain 5D.</title>
        <authorList>
            <person name="Patel V.A."/>
            <person name="Chevignon G."/>
            <person name="Russell J.A."/>
            <person name="Oliver K.M."/>
        </authorList>
    </citation>
    <scope>NUCLEOTIDE SEQUENCE [LARGE SCALE GENOMIC DNA]</scope>
    <source>
        <strain evidence="10 11">5D</strain>
    </source>
</reference>
<dbReference type="Gene3D" id="3.40.50.300">
    <property type="entry name" value="P-loop containing nucleotide triphosphate hydrolases"/>
    <property type="match status" value="1"/>
</dbReference>
<comment type="function">
    <text evidence="8">Catalyzes the phosphorylation of the 3'-hydroxyl group of dephosphocoenzyme A to form coenzyme A.</text>
</comment>
<dbReference type="EMBL" id="CP021659">
    <property type="protein sequence ID" value="AWK13411.1"/>
    <property type="molecule type" value="Genomic_DNA"/>
</dbReference>
<keyword evidence="6 8" id="KW-0067">ATP-binding</keyword>
<dbReference type="EC" id="2.7.1.24" evidence="8 9"/>
<evidence type="ECO:0000256" key="8">
    <source>
        <dbReference type="HAMAP-Rule" id="MF_00376"/>
    </source>
</evidence>
<evidence type="ECO:0000256" key="4">
    <source>
        <dbReference type="ARBA" id="ARBA00022741"/>
    </source>
</evidence>
<dbReference type="PANTHER" id="PTHR10695:SF46">
    <property type="entry name" value="BIFUNCTIONAL COENZYME A SYNTHASE-RELATED"/>
    <property type="match status" value="1"/>
</dbReference>
<dbReference type="GO" id="GO:0005524">
    <property type="term" value="F:ATP binding"/>
    <property type="evidence" value="ECO:0007669"/>
    <property type="project" value="UniProtKB-UniRule"/>
</dbReference>
<comment type="subcellular location">
    <subcellularLocation>
        <location evidence="8">Cytoplasm</location>
    </subcellularLocation>
</comment>
<dbReference type="OrthoDB" id="9812943at2"/>
<organism evidence="10 11">
    <name type="scientific">Candidatus Fukatsuia symbiotica</name>
    <dbReference type="NCBI Taxonomy" id="1878942"/>
    <lineage>
        <taxon>Bacteria</taxon>
        <taxon>Pseudomonadati</taxon>
        <taxon>Pseudomonadota</taxon>
        <taxon>Gammaproteobacteria</taxon>
        <taxon>Enterobacterales</taxon>
        <taxon>Yersiniaceae</taxon>
        <taxon>Candidatus Fukatsuia</taxon>
    </lineage>
</organism>
<dbReference type="InterPro" id="IPR027417">
    <property type="entry name" value="P-loop_NTPase"/>
</dbReference>
<dbReference type="STRING" id="1878942.GCA_900128755_01409"/>
<comment type="pathway">
    <text evidence="8">Cofactor biosynthesis; coenzyme A biosynthesis; CoA from (R)-pantothenate: step 5/5.</text>
</comment>
<name>A0A2U8I2T1_9GAMM</name>
<evidence type="ECO:0000256" key="9">
    <source>
        <dbReference type="NCBIfam" id="TIGR00152"/>
    </source>
</evidence>
<gene>
    <name evidence="8" type="primary">coaE</name>
    <name evidence="10" type="ORF">CCS41_01105</name>
</gene>
<dbReference type="SUPFAM" id="SSF52540">
    <property type="entry name" value="P-loop containing nucleoside triphosphate hydrolases"/>
    <property type="match status" value="1"/>
</dbReference>
<dbReference type="NCBIfam" id="TIGR00152">
    <property type="entry name" value="dephospho-CoA kinase"/>
    <property type="match status" value="1"/>
</dbReference>
<dbReference type="GO" id="GO:0015937">
    <property type="term" value="P:coenzyme A biosynthetic process"/>
    <property type="evidence" value="ECO:0007669"/>
    <property type="project" value="UniProtKB-UniRule"/>
</dbReference>
<evidence type="ECO:0000256" key="1">
    <source>
        <dbReference type="ARBA" id="ARBA00009018"/>
    </source>
</evidence>
<dbReference type="KEGG" id="fsm:CCS41_01105"/>
<comment type="similarity">
    <text evidence="1 8">Belongs to the CoaE family.</text>
</comment>